<dbReference type="RefSeq" id="WP_042271527.1">
    <property type="nucleotide sequence ID" value="NZ_JBDUVK010000176.1"/>
</dbReference>
<dbReference type="PANTHER" id="PTHR30329">
    <property type="entry name" value="STATOR ELEMENT OF FLAGELLAR MOTOR COMPLEX"/>
    <property type="match status" value="1"/>
</dbReference>
<evidence type="ECO:0000259" key="12">
    <source>
        <dbReference type="PROSITE" id="PS51123"/>
    </source>
</evidence>
<dbReference type="GO" id="GO:0009279">
    <property type="term" value="C:cell outer membrane"/>
    <property type="evidence" value="ECO:0007669"/>
    <property type="project" value="UniProtKB-SubCell"/>
</dbReference>
<dbReference type="PANTHER" id="PTHR30329:SF21">
    <property type="entry name" value="LIPOPROTEIN YIAD-RELATED"/>
    <property type="match status" value="1"/>
</dbReference>
<dbReference type="InterPro" id="IPR011250">
    <property type="entry name" value="OMP/PagP_B-barrel"/>
</dbReference>
<dbReference type="Pfam" id="PF00691">
    <property type="entry name" value="OmpA"/>
    <property type="match status" value="1"/>
</dbReference>
<protein>
    <submittedName>
        <fullName evidence="13">Outer membrane protein A</fullName>
    </submittedName>
</protein>
<dbReference type="InterPro" id="IPR006690">
    <property type="entry name" value="OMPA-like_CS"/>
</dbReference>
<dbReference type="GO" id="GO:0046930">
    <property type="term" value="C:pore complex"/>
    <property type="evidence" value="ECO:0007669"/>
    <property type="project" value="UniProtKB-KW"/>
</dbReference>
<evidence type="ECO:0000256" key="5">
    <source>
        <dbReference type="ARBA" id="ARBA00023065"/>
    </source>
</evidence>
<comment type="caution">
    <text evidence="13">The sequence shown here is derived from an EMBL/GenBank/DDBJ whole genome shotgun (WGS) entry which is preliminary data.</text>
</comment>
<dbReference type="PROSITE" id="PS51123">
    <property type="entry name" value="OMPA_2"/>
    <property type="match status" value="1"/>
</dbReference>
<dbReference type="EMBL" id="BBLG01000007">
    <property type="protein sequence ID" value="GAK77271.1"/>
    <property type="molecule type" value="Genomic_DNA"/>
</dbReference>
<dbReference type="InterPro" id="IPR036737">
    <property type="entry name" value="OmpA-like_sf"/>
</dbReference>
<dbReference type="GO" id="GO:0015288">
    <property type="term" value="F:porin activity"/>
    <property type="evidence" value="ECO:0007669"/>
    <property type="project" value="UniProtKB-KW"/>
</dbReference>
<dbReference type="PROSITE" id="PS01068">
    <property type="entry name" value="OMPA_1"/>
    <property type="match status" value="1"/>
</dbReference>
<evidence type="ECO:0000256" key="10">
    <source>
        <dbReference type="SAM" id="MobiDB-lite"/>
    </source>
</evidence>
<keyword evidence="5" id="KW-0406">Ion transport</keyword>
<dbReference type="InterPro" id="IPR050330">
    <property type="entry name" value="Bact_OuterMem_StrucFunc"/>
</dbReference>
<evidence type="ECO:0000256" key="2">
    <source>
        <dbReference type="ARBA" id="ARBA00022448"/>
    </source>
</evidence>
<sequence length="428" mass="46645">MKKIITLSFALCGLIGFAQTDTEEVKSDYNKWSIDVGAGVTKPVRPVSSGAFTNTPSLFQADLGVRYMVNDKFGFNADFGYNNFSSDENSRDFDSRYYRVTLEGVVNAGHIVGLHKLHDRLGLLLHGGMGVSNLKGTDPVETGNDWMLNFQAGITPQIRLSNSVALFGDLSVLGHVRQDITFDGLSRASTRGFDGMLVNASVGLNIYLGNGDVHSDWYTYDVEEKIDNLTADVEKMATDYADDDKDGVPNYIDRDNTTESGVRVDNKGRAIDLNNNSIPDDMESALDGRYASKADLANMKPGANGANGMSDKGIIKKLINEGYVNVYFQFNSTKPALYSLGAINTLVTYMKDNPSATATLTGYADELGSPAYNKNLSERRAKMVHDVLVASGVDASRLSHNGNGEDASVDKNSSEARQLVRRVTFRVN</sequence>
<keyword evidence="7 9" id="KW-0472">Membrane</keyword>
<evidence type="ECO:0000313" key="14">
    <source>
        <dbReference type="Proteomes" id="UP000028980"/>
    </source>
</evidence>
<evidence type="ECO:0000256" key="4">
    <source>
        <dbReference type="ARBA" id="ARBA00022692"/>
    </source>
</evidence>
<feature type="domain" description="OmpA-like" evidence="12">
    <location>
        <begin position="315"/>
        <end position="428"/>
    </location>
</feature>
<evidence type="ECO:0000256" key="6">
    <source>
        <dbReference type="ARBA" id="ARBA00023114"/>
    </source>
</evidence>
<keyword evidence="2" id="KW-0813">Transport</keyword>
<dbReference type="Gene3D" id="3.30.1330.60">
    <property type="entry name" value="OmpA-like domain"/>
    <property type="match status" value="1"/>
</dbReference>
<keyword evidence="3" id="KW-1134">Transmembrane beta strand</keyword>
<evidence type="ECO:0000256" key="11">
    <source>
        <dbReference type="SAM" id="SignalP"/>
    </source>
</evidence>
<dbReference type="InterPro" id="IPR006664">
    <property type="entry name" value="OMP_bac"/>
</dbReference>
<gene>
    <name evidence="13" type="ORF">JCM19296_2876</name>
</gene>
<dbReference type="Proteomes" id="UP000028980">
    <property type="component" value="Unassembled WGS sequence"/>
</dbReference>
<name>A0A081DEC5_NONUL</name>
<feature type="region of interest" description="Disordered" evidence="10">
    <location>
        <begin position="395"/>
        <end position="415"/>
    </location>
</feature>
<dbReference type="GO" id="GO:0006811">
    <property type="term" value="P:monoatomic ion transport"/>
    <property type="evidence" value="ECO:0007669"/>
    <property type="project" value="UniProtKB-KW"/>
</dbReference>
<dbReference type="SUPFAM" id="SSF56925">
    <property type="entry name" value="OMPA-like"/>
    <property type="match status" value="1"/>
</dbReference>
<feature type="signal peptide" evidence="11">
    <location>
        <begin position="1"/>
        <end position="18"/>
    </location>
</feature>
<dbReference type="CDD" id="cd07185">
    <property type="entry name" value="OmpA_C-like"/>
    <property type="match status" value="1"/>
</dbReference>
<reference evidence="13 14" key="1">
    <citation type="journal article" date="2014" name="Genome Announc.">
        <title>Draft Genome Sequences of Marine Flavobacterium Nonlabens Strains NR17, NR24, NR27, NR32, NR33, and Ara13.</title>
        <authorList>
            <person name="Nakanishi M."/>
            <person name="Meirelles P."/>
            <person name="Suzuki R."/>
            <person name="Takatani N."/>
            <person name="Mino S."/>
            <person name="Suda W."/>
            <person name="Oshima K."/>
            <person name="Hattori M."/>
            <person name="Ohkuma M."/>
            <person name="Hosokawa M."/>
            <person name="Miyashita K."/>
            <person name="Thompson F.L."/>
            <person name="Niwa A."/>
            <person name="Sawabe T."/>
            <person name="Sawabe T."/>
        </authorList>
    </citation>
    <scope>NUCLEOTIDE SEQUENCE [LARGE SCALE GENOMIC DNA]</scope>
    <source>
        <strain evidence="14">JCM19296</strain>
    </source>
</reference>
<keyword evidence="6" id="KW-0626">Porin</keyword>
<accession>A0A081DEC5</accession>
<evidence type="ECO:0000256" key="7">
    <source>
        <dbReference type="ARBA" id="ARBA00023136"/>
    </source>
</evidence>
<dbReference type="InterPro" id="IPR006665">
    <property type="entry name" value="OmpA-like"/>
</dbReference>
<evidence type="ECO:0000256" key="3">
    <source>
        <dbReference type="ARBA" id="ARBA00022452"/>
    </source>
</evidence>
<evidence type="ECO:0000256" key="8">
    <source>
        <dbReference type="ARBA" id="ARBA00023237"/>
    </source>
</evidence>
<proteinExistence type="predicted"/>
<evidence type="ECO:0000256" key="1">
    <source>
        <dbReference type="ARBA" id="ARBA00004571"/>
    </source>
</evidence>
<keyword evidence="4" id="KW-0812">Transmembrane</keyword>
<evidence type="ECO:0000256" key="9">
    <source>
        <dbReference type="PROSITE-ProRule" id="PRU00473"/>
    </source>
</evidence>
<dbReference type="AlphaFoldDB" id="A0A081DEC5"/>
<organism evidence="13 14">
    <name type="scientific">Nonlabens ulvanivorans</name>
    <name type="common">Persicivirga ulvanivorans</name>
    <dbReference type="NCBI Taxonomy" id="906888"/>
    <lineage>
        <taxon>Bacteria</taxon>
        <taxon>Pseudomonadati</taxon>
        <taxon>Bacteroidota</taxon>
        <taxon>Flavobacteriia</taxon>
        <taxon>Flavobacteriales</taxon>
        <taxon>Flavobacteriaceae</taxon>
        <taxon>Nonlabens</taxon>
    </lineage>
</organism>
<keyword evidence="8" id="KW-0998">Cell outer membrane</keyword>
<dbReference type="SUPFAM" id="SSF103088">
    <property type="entry name" value="OmpA-like"/>
    <property type="match status" value="1"/>
</dbReference>
<evidence type="ECO:0000313" key="13">
    <source>
        <dbReference type="EMBL" id="GAK77271.1"/>
    </source>
</evidence>
<comment type="subcellular location">
    <subcellularLocation>
        <location evidence="1">Cell outer membrane</location>
        <topology evidence="1">Multi-pass membrane protein</topology>
    </subcellularLocation>
</comment>
<feature type="chain" id="PRO_5001756757" evidence="11">
    <location>
        <begin position="19"/>
        <end position="428"/>
    </location>
</feature>
<keyword evidence="11" id="KW-0732">Signal</keyword>
<dbReference type="PRINTS" id="PR01021">
    <property type="entry name" value="OMPADOMAIN"/>
</dbReference>